<dbReference type="InParanoid" id="A0A1D2VAV6"/>
<gene>
    <name evidence="11" type="ORF">ASCRUDRAFT_16481</name>
</gene>
<dbReference type="RefSeq" id="XP_020045099.1">
    <property type="nucleotide sequence ID" value="XM_020189421.1"/>
</dbReference>
<sequence length="218" mass="25401">MCLFALYVGMIRSTILRKGVLFFIRSQDDPNIRLIHDALVKPLSLQMSRFMLSAVLYTLFIIFGIGGLTYGVKYFSSIQFFPIEIPSSLYFYVGNPLPFAFTRFVPLLIKYVRLYWCFIFKFISHQLRLSSFLLNNDDATERGYIVYKNIFQRLLKAKPDYSKPESYQSAMIKFKEDTSINAIFIPNGNFVRAPNNDSVKRKFLDELFIPVTKEDVVL</sequence>
<evidence type="ECO:0000256" key="6">
    <source>
        <dbReference type="ARBA" id="ARBA00022692"/>
    </source>
</evidence>
<keyword evidence="9 10" id="KW-0472">Membrane</keyword>
<dbReference type="GeneID" id="30963057"/>
<feature type="transmembrane region" description="Helical" evidence="10">
    <location>
        <begin position="50"/>
        <end position="69"/>
    </location>
</feature>
<accession>A0A1D2VAV6</accession>
<evidence type="ECO:0000256" key="8">
    <source>
        <dbReference type="ARBA" id="ARBA00022989"/>
    </source>
</evidence>
<dbReference type="GO" id="GO:0036503">
    <property type="term" value="P:ERAD pathway"/>
    <property type="evidence" value="ECO:0007669"/>
    <property type="project" value="TreeGrafter"/>
</dbReference>
<proteinExistence type="predicted"/>
<dbReference type="PANTHER" id="PTHR13145">
    <property type="entry name" value="SSM4 PROTEIN"/>
    <property type="match status" value="1"/>
</dbReference>
<dbReference type="Proteomes" id="UP000095038">
    <property type="component" value="Unassembled WGS sequence"/>
</dbReference>
<keyword evidence="7" id="KW-0833">Ubl conjugation pathway</keyword>
<protein>
    <recommendedName>
        <fullName evidence="4">RING-type E3 ubiquitin transferase</fullName>
        <ecNumber evidence="4">2.3.2.27</ecNumber>
    </recommendedName>
</protein>
<comment type="subcellular location">
    <subcellularLocation>
        <location evidence="2">Membrane</location>
        <topology evidence="2">Multi-pass membrane protein</topology>
    </subcellularLocation>
</comment>
<keyword evidence="12" id="KW-1185">Reference proteome</keyword>
<dbReference type="GO" id="GO:0061630">
    <property type="term" value="F:ubiquitin protein ligase activity"/>
    <property type="evidence" value="ECO:0007669"/>
    <property type="project" value="UniProtKB-EC"/>
</dbReference>
<dbReference type="OrthoDB" id="1108038at2759"/>
<feature type="transmembrane region" description="Helical" evidence="10">
    <location>
        <begin position="89"/>
        <end position="109"/>
    </location>
</feature>
<comment type="pathway">
    <text evidence="3">Protein modification; protein ubiquitination.</text>
</comment>
<feature type="non-terminal residue" evidence="11">
    <location>
        <position position="218"/>
    </location>
</feature>
<dbReference type="GO" id="GO:0005789">
    <property type="term" value="C:endoplasmic reticulum membrane"/>
    <property type="evidence" value="ECO:0007669"/>
    <property type="project" value="TreeGrafter"/>
</dbReference>
<evidence type="ECO:0000256" key="4">
    <source>
        <dbReference type="ARBA" id="ARBA00012483"/>
    </source>
</evidence>
<evidence type="ECO:0000256" key="9">
    <source>
        <dbReference type="ARBA" id="ARBA00023136"/>
    </source>
</evidence>
<evidence type="ECO:0000256" key="2">
    <source>
        <dbReference type="ARBA" id="ARBA00004141"/>
    </source>
</evidence>
<evidence type="ECO:0000256" key="1">
    <source>
        <dbReference type="ARBA" id="ARBA00000900"/>
    </source>
</evidence>
<dbReference type="EMBL" id="KV454489">
    <property type="protein sequence ID" value="ODV58792.1"/>
    <property type="molecule type" value="Genomic_DNA"/>
</dbReference>
<keyword evidence="5" id="KW-0808">Transferase</keyword>
<organism evidence="11 12">
    <name type="scientific">Ascoidea rubescens DSM 1968</name>
    <dbReference type="NCBI Taxonomy" id="1344418"/>
    <lineage>
        <taxon>Eukaryota</taxon>
        <taxon>Fungi</taxon>
        <taxon>Dikarya</taxon>
        <taxon>Ascomycota</taxon>
        <taxon>Saccharomycotina</taxon>
        <taxon>Saccharomycetes</taxon>
        <taxon>Ascoideaceae</taxon>
        <taxon>Ascoidea</taxon>
    </lineage>
</organism>
<evidence type="ECO:0000256" key="7">
    <source>
        <dbReference type="ARBA" id="ARBA00022786"/>
    </source>
</evidence>
<comment type="catalytic activity">
    <reaction evidence="1">
        <text>S-ubiquitinyl-[E2 ubiquitin-conjugating enzyme]-L-cysteine + [acceptor protein]-L-lysine = [E2 ubiquitin-conjugating enzyme]-L-cysteine + N(6)-ubiquitinyl-[acceptor protein]-L-lysine.</text>
        <dbReference type="EC" id="2.3.2.27"/>
    </reaction>
</comment>
<evidence type="ECO:0000313" key="11">
    <source>
        <dbReference type="EMBL" id="ODV58792.1"/>
    </source>
</evidence>
<dbReference type="AlphaFoldDB" id="A0A1D2VAV6"/>
<dbReference type="PANTHER" id="PTHR13145:SF0">
    <property type="entry name" value="E3 UBIQUITIN-PROTEIN LIGASE MARCHF6"/>
    <property type="match status" value="1"/>
</dbReference>
<evidence type="ECO:0000313" key="12">
    <source>
        <dbReference type="Proteomes" id="UP000095038"/>
    </source>
</evidence>
<evidence type="ECO:0000256" key="3">
    <source>
        <dbReference type="ARBA" id="ARBA00004906"/>
    </source>
</evidence>
<name>A0A1D2VAV6_9ASCO</name>
<evidence type="ECO:0000256" key="5">
    <source>
        <dbReference type="ARBA" id="ARBA00022679"/>
    </source>
</evidence>
<keyword evidence="8 10" id="KW-1133">Transmembrane helix</keyword>
<dbReference type="EC" id="2.3.2.27" evidence="4"/>
<evidence type="ECO:0000256" key="10">
    <source>
        <dbReference type="SAM" id="Phobius"/>
    </source>
</evidence>
<reference evidence="12" key="1">
    <citation type="submission" date="2016-05" db="EMBL/GenBank/DDBJ databases">
        <title>Comparative genomics of biotechnologically important yeasts.</title>
        <authorList>
            <consortium name="DOE Joint Genome Institute"/>
            <person name="Riley R."/>
            <person name="Haridas S."/>
            <person name="Wolfe K.H."/>
            <person name="Lopes M.R."/>
            <person name="Hittinger C.T."/>
            <person name="Goker M."/>
            <person name="Salamov A."/>
            <person name="Wisecaver J."/>
            <person name="Long T.M."/>
            <person name="Aerts A.L."/>
            <person name="Barry K."/>
            <person name="Choi C."/>
            <person name="Clum A."/>
            <person name="Coughlan A.Y."/>
            <person name="Deshpande S."/>
            <person name="Douglass A.P."/>
            <person name="Hanson S.J."/>
            <person name="Klenk H.-P."/>
            <person name="Labutti K."/>
            <person name="Lapidus A."/>
            <person name="Lindquist E."/>
            <person name="Lipzen A."/>
            <person name="Meier-Kolthoff J.P."/>
            <person name="Ohm R.A."/>
            <person name="Otillar R.P."/>
            <person name="Pangilinan J."/>
            <person name="Peng Y."/>
            <person name="Rokas A."/>
            <person name="Rosa C.A."/>
            <person name="Scheuner C."/>
            <person name="Sibirny A.A."/>
            <person name="Slot J.C."/>
            <person name="Stielow J.B."/>
            <person name="Sun H."/>
            <person name="Kurtzman C.P."/>
            <person name="Blackwell M."/>
            <person name="Grigoriev I.V."/>
            <person name="Jeffries T.W."/>
        </authorList>
    </citation>
    <scope>NUCLEOTIDE SEQUENCE [LARGE SCALE GENOMIC DNA]</scope>
    <source>
        <strain evidence="12">DSM 1968</strain>
    </source>
</reference>
<keyword evidence="6 10" id="KW-0812">Transmembrane</keyword>
<dbReference type="STRING" id="1344418.A0A1D2VAV6"/>